<dbReference type="Pfam" id="PF04991">
    <property type="entry name" value="LicD"/>
    <property type="match status" value="1"/>
</dbReference>
<sequence length="234" mass="27536">MIEYFYFLRKVPLIGSLGRFILKKYDAICFRRRKRCFLSCGNEVLQKAKNALDSENVLFWLDYGTLLGAYREHDFIKHDFDLDIGLWLKDAEIAKKAMLKNGFELIRCFQIKNDERRVEYCFAYKGVSIDLFFYELEGNFTLGHFFTSIIGISKLNYPNKCGVCEVRFPYTGFRQMLFKDSLYNVPAETDKYLSAHYGSTFMQPDPNFSESEASNIKYYSLEEKEGIAFIYRNI</sequence>
<evidence type="ECO:0000259" key="1">
    <source>
        <dbReference type="Pfam" id="PF04991"/>
    </source>
</evidence>
<dbReference type="InterPro" id="IPR007074">
    <property type="entry name" value="LicD/FKTN/FKRP_NTP_transf"/>
</dbReference>
<dbReference type="InterPro" id="IPR052942">
    <property type="entry name" value="LPS_cholinephosphotransferase"/>
</dbReference>
<dbReference type="Proteomes" id="UP000285305">
    <property type="component" value="Unassembled WGS sequence"/>
</dbReference>
<dbReference type="GO" id="GO:0009100">
    <property type="term" value="P:glycoprotein metabolic process"/>
    <property type="evidence" value="ECO:0007669"/>
    <property type="project" value="UniProtKB-ARBA"/>
</dbReference>
<organism evidence="2 3">
    <name type="scientific">Bacteroides stercoris</name>
    <dbReference type="NCBI Taxonomy" id="46506"/>
    <lineage>
        <taxon>Bacteria</taxon>
        <taxon>Pseudomonadati</taxon>
        <taxon>Bacteroidota</taxon>
        <taxon>Bacteroidia</taxon>
        <taxon>Bacteroidales</taxon>
        <taxon>Bacteroidaceae</taxon>
        <taxon>Bacteroides</taxon>
    </lineage>
</organism>
<gene>
    <name evidence="2" type="ORF">DW853_15345</name>
</gene>
<dbReference type="RefSeq" id="WP_022104483.1">
    <property type="nucleotide sequence ID" value="NZ_CAXTGL010000002.1"/>
</dbReference>
<dbReference type="AlphaFoldDB" id="A0A413ZMW0"/>
<name>A0A413ZMW0_BACSE</name>
<evidence type="ECO:0000313" key="3">
    <source>
        <dbReference type="Proteomes" id="UP000285305"/>
    </source>
</evidence>
<comment type="caution">
    <text evidence="2">The sequence shown here is derived from an EMBL/GenBank/DDBJ whole genome shotgun (WGS) entry which is preliminary data.</text>
</comment>
<dbReference type="PANTHER" id="PTHR43404">
    <property type="entry name" value="LIPOPOLYSACCHARIDE CHOLINEPHOSPHOTRANSFERASE LICD"/>
    <property type="match status" value="1"/>
</dbReference>
<dbReference type="EMBL" id="QSHQ01000044">
    <property type="protein sequence ID" value="RHC26440.1"/>
    <property type="molecule type" value="Genomic_DNA"/>
</dbReference>
<reference evidence="2 3" key="1">
    <citation type="submission" date="2018-08" db="EMBL/GenBank/DDBJ databases">
        <title>A genome reference for cultivated species of the human gut microbiota.</title>
        <authorList>
            <person name="Zou Y."/>
            <person name="Xue W."/>
            <person name="Luo G."/>
        </authorList>
    </citation>
    <scope>NUCLEOTIDE SEQUENCE [LARGE SCALE GENOMIC DNA]</scope>
    <source>
        <strain evidence="2 3">AM36-9BH</strain>
    </source>
</reference>
<accession>A0A413ZMW0</accession>
<proteinExistence type="predicted"/>
<evidence type="ECO:0000313" key="2">
    <source>
        <dbReference type="EMBL" id="RHC26440.1"/>
    </source>
</evidence>
<protein>
    <recommendedName>
        <fullName evidence="1">LicD/FKTN/FKRP nucleotidyltransferase domain-containing protein</fullName>
    </recommendedName>
</protein>
<dbReference type="PANTHER" id="PTHR43404:SF1">
    <property type="entry name" value="MNN4P"/>
    <property type="match status" value="1"/>
</dbReference>
<feature type="domain" description="LicD/FKTN/FKRP nucleotidyltransferase" evidence="1">
    <location>
        <begin position="55"/>
        <end position="96"/>
    </location>
</feature>